<proteinExistence type="predicted"/>
<dbReference type="AlphaFoldDB" id="A0A502I381"/>
<sequence>MARVNPRCQRLSVCAEPCIWSIYRLSRCPSYASIWRGGEESAGTAGAFWERSRTGLALEFRRGAVRALDDTLLFDRALASVLGNLRRLNRGK</sequence>
<reference evidence="1 2" key="1">
    <citation type="journal article" date="2019" name="Environ. Microbiol.">
        <title>Species interactions and distinct microbial communities in high Arctic permafrost affected cryosols are associated with the CH4 and CO2 gas fluxes.</title>
        <authorList>
            <person name="Altshuler I."/>
            <person name="Hamel J."/>
            <person name="Turney S."/>
            <person name="Magnuson E."/>
            <person name="Levesque R."/>
            <person name="Greer C."/>
            <person name="Whyte L.G."/>
        </authorList>
    </citation>
    <scope>NUCLEOTIDE SEQUENCE [LARGE SCALE GENOMIC DNA]</scope>
    <source>
        <strain evidence="1 2">E3</strain>
    </source>
</reference>
<name>A0A502I381_9PSED</name>
<protein>
    <submittedName>
        <fullName evidence="1">Uncharacterized protein</fullName>
    </submittedName>
</protein>
<dbReference type="Proteomes" id="UP000317933">
    <property type="component" value="Unassembled WGS sequence"/>
</dbReference>
<evidence type="ECO:0000313" key="2">
    <source>
        <dbReference type="Proteomes" id="UP000317933"/>
    </source>
</evidence>
<organism evidence="1 2">
    <name type="scientific">Pseudomonas arsenicoxydans</name>
    <dbReference type="NCBI Taxonomy" id="702115"/>
    <lineage>
        <taxon>Bacteria</taxon>
        <taxon>Pseudomonadati</taxon>
        <taxon>Pseudomonadota</taxon>
        <taxon>Gammaproteobacteria</taxon>
        <taxon>Pseudomonadales</taxon>
        <taxon>Pseudomonadaceae</taxon>
        <taxon>Pseudomonas</taxon>
    </lineage>
</organism>
<gene>
    <name evidence="1" type="ORF">EAH78_00510</name>
</gene>
<accession>A0A502I381</accession>
<dbReference type="EMBL" id="RCZE01000001">
    <property type="protein sequence ID" value="TPG81417.1"/>
    <property type="molecule type" value="Genomic_DNA"/>
</dbReference>
<comment type="caution">
    <text evidence="1">The sequence shown here is derived from an EMBL/GenBank/DDBJ whole genome shotgun (WGS) entry which is preliminary data.</text>
</comment>
<evidence type="ECO:0000313" key="1">
    <source>
        <dbReference type="EMBL" id="TPG81417.1"/>
    </source>
</evidence>